<dbReference type="VEuPathDB" id="FungiDB:PLEOSDRAFT_1105825"/>
<proteinExistence type="predicted"/>
<name>A0A067NGG2_PLEO1</name>
<evidence type="ECO:0000256" key="1">
    <source>
        <dbReference type="SAM" id="MobiDB-lite"/>
    </source>
</evidence>
<sequence length="51" mass="5675">MSPPSTKTADRRVEMPGRIQSNRSGYTSLKSASDFKLRSNRSGNGKLEVYI</sequence>
<dbReference type="Proteomes" id="UP000027073">
    <property type="component" value="Unassembled WGS sequence"/>
</dbReference>
<dbReference type="EMBL" id="KL198009">
    <property type="protein sequence ID" value="KDQ26929.1"/>
    <property type="molecule type" value="Genomic_DNA"/>
</dbReference>
<feature type="region of interest" description="Disordered" evidence="1">
    <location>
        <begin position="1"/>
        <end position="27"/>
    </location>
</feature>
<protein>
    <submittedName>
        <fullName evidence="2">Uncharacterized protein</fullName>
    </submittedName>
</protein>
<dbReference type="AlphaFoldDB" id="A0A067NGG2"/>
<evidence type="ECO:0000313" key="3">
    <source>
        <dbReference type="Proteomes" id="UP000027073"/>
    </source>
</evidence>
<gene>
    <name evidence="2" type="ORF">PLEOSDRAFT_1105825</name>
</gene>
<dbReference type="InParanoid" id="A0A067NGG2"/>
<accession>A0A067NGG2</accession>
<dbReference type="HOGENOM" id="CLU_3107418_0_0_1"/>
<organism evidence="2 3">
    <name type="scientific">Pleurotus ostreatus (strain PC15)</name>
    <name type="common">Oyster mushroom</name>
    <dbReference type="NCBI Taxonomy" id="1137138"/>
    <lineage>
        <taxon>Eukaryota</taxon>
        <taxon>Fungi</taxon>
        <taxon>Dikarya</taxon>
        <taxon>Basidiomycota</taxon>
        <taxon>Agaricomycotina</taxon>
        <taxon>Agaricomycetes</taxon>
        <taxon>Agaricomycetidae</taxon>
        <taxon>Agaricales</taxon>
        <taxon>Pleurotineae</taxon>
        <taxon>Pleurotaceae</taxon>
        <taxon>Pleurotus</taxon>
    </lineage>
</organism>
<evidence type="ECO:0000313" key="2">
    <source>
        <dbReference type="EMBL" id="KDQ26929.1"/>
    </source>
</evidence>
<reference evidence="3" key="1">
    <citation type="journal article" date="2014" name="Proc. Natl. Acad. Sci. U.S.A.">
        <title>Extensive sampling of basidiomycete genomes demonstrates inadequacy of the white-rot/brown-rot paradigm for wood decay fungi.</title>
        <authorList>
            <person name="Riley R."/>
            <person name="Salamov A.A."/>
            <person name="Brown D.W."/>
            <person name="Nagy L.G."/>
            <person name="Floudas D."/>
            <person name="Held B.W."/>
            <person name="Levasseur A."/>
            <person name="Lombard V."/>
            <person name="Morin E."/>
            <person name="Otillar R."/>
            <person name="Lindquist E.A."/>
            <person name="Sun H."/>
            <person name="LaButti K.M."/>
            <person name="Schmutz J."/>
            <person name="Jabbour D."/>
            <person name="Luo H."/>
            <person name="Baker S.E."/>
            <person name="Pisabarro A.G."/>
            <person name="Walton J.D."/>
            <person name="Blanchette R.A."/>
            <person name="Henrissat B."/>
            <person name="Martin F."/>
            <person name="Cullen D."/>
            <person name="Hibbett D.S."/>
            <person name="Grigoriev I.V."/>
        </authorList>
    </citation>
    <scope>NUCLEOTIDE SEQUENCE [LARGE SCALE GENOMIC DNA]</scope>
    <source>
        <strain evidence="3">PC15</strain>
    </source>
</reference>